<reference evidence="1" key="2">
    <citation type="submission" date="2022-01" db="EMBL/GenBank/DDBJ databases">
        <authorList>
            <person name="Yamashiro T."/>
            <person name="Shiraishi A."/>
            <person name="Satake H."/>
            <person name="Nakayama K."/>
        </authorList>
    </citation>
    <scope>NUCLEOTIDE SEQUENCE</scope>
</reference>
<name>A0ABQ4YSV1_9ASTR</name>
<reference evidence="1" key="1">
    <citation type="journal article" date="2022" name="Int. J. Mol. Sci.">
        <title>Draft Genome of Tanacetum Coccineum: Genomic Comparison of Closely Related Tanacetum-Family Plants.</title>
        <authorList>
            <person name="Yamashiro T."/>
            <person name="Shiraishi A."/>
            <person name="Nakayama K."/>
            <person name="Satake H."/>
        </authorList>
    </citation>
    <scope>NUCLEOTIDE SEQUENCE</scope>
</reference>
<organism evidence="1 2">
    <name type="scientific">Tanacetum coccineum</name>
    <dbReference type="NCBI Taxonomy" id="301880"/>
    <lineage>
        <taxon>Eukaryota</taxon>
        <taxon>Viridiplantae</taxon>
        <taxon>Streptophyta</taxon>
        <taxon>Embryophyta</taxon>
        <taxon>Tracheophyta</taxon>
        <taxon>Spermatophyta</taxon>
        <taxon>Magnoliopsida</taxon>
        <taxon>eudicotyledons</taxon>
        <taxon>Gunneridae</taxon>
        <taxon>Pentapetalae</taxon>
        <taxon>asterids</taxon>
        <taxon>campanulids</taxon>
        <taxon>Asterales</taxon>
        <taxon>Asteraceae</taxon>
        <taxon>Asteroideae</taxon>
        <taxon>Anthemideae</taxon>
        <taxon>Anthemidinae</taxon>
        <taxon>Tanacetum</taxon>
    </lineage>
</organism>
<dbReference type="SUPFAM" id="SSF50630">
    <property type="entry name" value="Acid proteases"/>
    <property type="match status" value="1"/>
</dbReference>
<dbReference type="EMBL" id="BQNB010010707">
    <property type="protein sequence ID" value="GJS80909.1"/>
    <property type="molecule type" value="Genomic_DNA"/>
</dbReference>
<dbReference type="Proteomes" id="UP001151760">
    <property type="component" value="Unassembled WGS sequence"/>
</dbReference>
<dbReference type="InterPro" id="IPR021109">
    <property type="entry name" value="Peptidase_aspartic_dom_sf"/>
</dbReference>
<protein>
    <submittedName>
        <fullName evidence="1">Serine--tRNA ligase-like protein</fullName>
    </submittedName>
</protein>
<evidence type="ECO:0000313" key="2">
    <source>
        <dbReference type="Proteomes" id="UP001151760"/>
    </source>
</evidence>
<dbReference type="Gene3D" id="2.40.70.10">
    <property type="entry name" value="Acid Proteases"/>
    <property type="match status" value="1"/>
</dbReference>
<dbReference type="PANTHER" id="PTHR33067">
    <property type="entry name" value="RNA-DIRECTED DNA POLYMERASE-RELATED"/>
    <property type="match status" value="1"/>
</dbReference>
<sequence length="443" mass="50740">MPRSNYVVVSPLVLRRSYHELPKKYKSTHNYDGTRDRFTTVLSVEIAHITSCRSKMVEADINTLTMEQYLALTRRNHAPGCVIPITLNVSAAKEHGRTNYLRINQHLAIQQIILDSLVRMILEKLKAILQNQLPSKEEDPWSFILPCSIGKLTFNALADLGATISIMPLLMFKRLGIGELKPINMTIEMADRTKSTPRGVVENLLVKIDKIIFPIDFVILDMVEDLRMPIILGRPLLATAHAMVDIFRKSISLEVVNQKVVFKTKNNPNKTLIESVCAIRNEKGVTNDDLMKIDHDLKVCKMTKERILNDYWRQELDENLEGMIDMNVDLAQEMNPNTEEDCEDLENFEEENMELILDTVLDKLDGGWFSETVKDEDDLDGIADYLELKSDDGFIDIDDEAYKERMCKMFGMTYKKPSPILIEEVEVTGSYNQEMEVHNRLGP</sequence>
<comment type="caution">
    <text evidence="1">The sequence shown here is derived from an EMBL/GenBank/DDBJ whole genome shotgun (WGS) entry which is preliminary data.</text>
</comment>
<dbReference type="Pfam" id="PF13650">
    <property type="entry name" value="Asp_protease_2"/>
    <property type="match status" value="1"/>
</dbReference>
<accession>A0ABQ4YSV1</accession>
<dbReference type="PANTHER" id="PTHR33067:SF9">
    <property type="entry name" value="RNA-DIRECTED DNA POLYMERASE"/>
    <property type="match status" value="1"/>
</dbReference>
<evidence type="ECO:0000313" key="1">
    <source>
        <dbReference type="EMBL" id="GJS80909.1"/>
    </source>
</evidence>
<dbReference type="CDD" id="cd00303">
    <property type="entry name" value="retropepsin_like"/>
    <property type="match status" value="1"/>
</dbReference>
<gene>
    <name evidence="1" type="ORF">Tco_0747450</name>
</gene>
<keyword evidence="2" id="KW-1185">Reference proteome</keyword>
<proteinExistence type="predicted"/>